<evidence type="ECO:0000313" key="2">
    <source>
        <dbReference type="Proteomes" id="UP000016933"/>
    </source>
</evidence>
<sequence length="93" mass="10213">MTCLEAGTTLRYTRAASASLTPIHYSSMTIHRSMKSSTTMSSTYLAILSLRGLQTDSDPGLHSLSMLLCPLCNGFSKRLSKHCVVHMFTDQGR</sequence>
<dbReference type="EMBL" id="KB446538">
    <property type="protein sequence ID" value="EME45617.1"/>
    <property type="molecule type" value="Genomic_DNA"/>
</dbReference>
<dbReference type="Proteomes" id="UP000016933">
    <property type="component" value="Unassembled WGS sequence"/>
</dbReference>
<organism evidence="1 2">
    <name type="scientific">Dothistroma septosporum (strain NZE10 / CBS 128990)</name>
    <name type="common">Red band needle blight fungus</name>
    <name type="synonym">Mycosphaerella pini</name>
    <dbReference type="NCBI Taxonomy" id="675120"/>
    <lineage>
        <taxon>Eukaryota</taxon>
        <taxon>Fungi</taxon>
        <taxon>Dikarya</taxon>
        <taxon>Ascomycota</taxon>
        <taxon>Pezizomycotina</taxon>
        <taxon>Dothideomycetes</taxon>
        <taxon>Dothideomycetidae</taxon>
        <taxon>Mycosphaerellales</taxon>
        <taxon>Mycosphaerellaceae</taxon>
        <taxon>Dothistroma</taxon>
    </lineage>
</organism>
<evidence type="ECO:0000313" key="1">
    <source>
        <dbReference type="EMBL" id="EME45617.1"/>
    </source>
</evidence>
<reference evidence="2" key="1">
    <citation type="journal article" date="2012" name="PLoS Genet.">
        <title>The genomes of the fungal plant pathogens Cladosporium fulvum and Dothistroma septosporum reveal adaptation to different hosts and lifestyles but also signatures of common ancestry.</title>
        <authorList>
            <person name="de Wit P.J.G.M."/>
            <person name="van der Burgt A."/>
            <person name="Oekmen B."/>
            <person name="Stergiopoulos I."/>
            <person name="Abd-Elsalam K.A."/>
            <person name="Aerts A.L."/>
            <person name="Bahkali A.H."/>
            <person name="Beenen H.G."/>
            <person name="Chettri P."/>
            <person name="Cox M.P."/>
            <person name="Datema E."/>
            <person name="de Vries R.P."/>
            <person name="Dhillon B."/>
            <person name="Ganley A.R."/>
            <person name="Griffiths S.A."/>
            <person name="Guo Y."/>
            <person name="Hamelin R.C."/>
            <person name="Henrissat B."/>
            <person name="Kabir M.S."/>
            <person name="Jashni M.K."/>
            <person name="Kema G."/>
            <person name="Klaubauf S."/>
            <person name="Lapidus A."/>
            <person name="Levasseur A."/>
            <person name="Lindquist E."/>
            <person name="Mehrabi R."/>
            <person name="Ohm R.A."/>
            <person name="Owen T.J."/>
            <person name="Salamov A."/>
            <person name="Schwelm A."/>
            <person name="Schijlen E."/>
            <person name="Sun H."/>
            <person name="van den Burg H.A."/>
            <person name="van Ham R.C.H.J."/>
            <person name="Zhang S."/>
            <person name="Goodwin S.B."/>
            <person name="Grigoriev I.V."/>
            <person name="Collemare J."/>
            <person name="Bradshaw R.E."/>
        </authorList>
    </citation>
    <scope>NUCLEOTIDE SEQUENCE [LARGE SCALE GENOMIC DNA]</scope>
    <source>
        <strain evidence="2">NZE10 / CBS 128990</strain>
    </source>
</reference>
<dbReference type="AlphaFoldDB" id="N1PQG2"/>
<dbReference type="HOGENOM" id="CLU_2399658_0_0_1"/>
<gene>
    <name evidence="1" type="ORF">DOTSEDRAFT_71347</name>
</gene>
<proteinExistence type="predicted"/>
<reference evidence="1 2" key="2">
    <citation type="journal article" date="2012" name="PLoS Pathog.">
        <title>Diverse lifestyles and strategies of plant pathogenesis encoded in the genomes of eighteen Dothideomycetes fungi.</title>
        <authorList>
            <person name="Ohm R.A."/>
            <person name="Feau N."/>
            <person name="Henrissat B."/>
            <person name="Schoch C.L."/>
            <person name="Horwitz B.A."/>
            <person name="Barry K.W."/>
            <person name="Condon B.J."/>
            <person name="Copeland A.C."/>
            <person name="Dhillon B."/>
            <person name="Glaser F."/>
            <person name="Hesse C.N."/>
            <person name="Kosti I."/>
            <person name="LaButti K."/>
            <person name="Lindquist E.A."/>
            <person name="Lucas S."/>
            <person name="Salamov A.A."/>
            <person name="Bradshaw R.E."/>
            <person name="Ciuffetti L."/>
            <person name="Hamelin R.C."/>
            <person name="Kema G.H.J."/>
            <person name="Lawrence C."/>
            <person name="Scott J.A."/>
            <person name="Spatafora J.W."/>
            <person name="Turgeon B.G."/>
            <person name="de Wit P.J.G.M."/>
            <person name="Zhong S."/>
            <person name="Goodwin S.B."/>
            <person name="Grigoriev I.V."/>
        </authorList>
    </citation>
    <scope>NUCLEOTIDE SEQUENCE [LARGE SCALE GENOMIC DNA]</scope>
    <source>
        <strain evidence="2">NZE10 / CBS 128990</strain>
    </source>
</reference>
<keyword evidence="2" id="KW-1185">Reference proteome</keyword>
<name>N1PQG2_DOTSN</name>
<protein>
    <submittedName>
        <fullName evidence="1">Uncharacterized protein</fullName>
    </submittedName>
</protein>
<accession>N1PQG2</accession>